<evidence type="ECO:0000256" key="1">
    <source>
        <dbReference type="ARBA" id="ARBA00022679"/>
    </source>
</evidence>
<dbReference type="PANTHER" id="PTHR46401">
    <property type="entry name" value="GLYCOSYLTRANSFERASE WBBK-RELATED"/>
    <property type="match status" value="1"/>
</dbReference>
<dbReference type="Gene3D" id="3.40.50.2000">
    <property type="entry name" value="Glycogen Phosphorylase B"/>
    <property type="match status" value="2"/>
</dbReference>
<dbReference type="InterPro" id="IPR001296">
    <property type="entry name" value="Glyco_trans_1"/>
</dbReference>
<feature type="domain" description="Glycosyl transferase family 4" evidence="3">
    <location>
        <begin position="27"/>
        <end position="196"/>
    </location>
</feature>
<evidence type="ECO:0000313" key="4">
    <source>
        <dbReference type="EMBL" id="MQM31472.1"/>
    </source>
</evidence>
<gene>
    <name evidence="4" type="ORF">CRU78_13490</name>
</gene>
<dbReference type="GO" id="GO:0009103">
    <property type="term" value="P:lipopolysaccharide biosynthetic process"/>
    <property type="evidence" value="ECO:0007669"/>
    <property type="project" value="TreeGrafter"/>
</dbReference>
<protein>
    <submittedName>
        <fullName evidence="4">Glycosyl transferase family 1</fullName>
    </submittedName>
</protein>
<dbReference type="PANTHER" id="PTHR46401:SF2">
    <property type="entry name" value="GLYCOSYLTRANSFERASE WBBK-RELATED"/>
    <property type="match status" value="1"/>
</dbReference>
<dbReference type="Pfam" id="PF12000">
    <property type="entry name" value="Glyco_trans_4_3"/>
    <property type="match status" value="1"/>
</dbReference>
<evidence type="ECO:0000259" key="2">
    <source>
        <dbReference type="Pfam" id="PF00534"/>
    </source>
</evidence>
<organism evidence="4 5">
    <name type="scientific">Candidatus Accumulibacter phosphatis</name>
    <dbReference type="NCBI Taxonomy" id="327160"/>
    <lineage>
        <taxon>Bacteria</taxon>
        <taxon>Pseudomonadati</taxon>
        <taxon>Pseudomonadota</taxon>
        <taxon>Betaproteobacteria</taxon>
        <taxon>Candidatus Accumulibacter</taxon>
    </lineage>
</organism>
<evidence type="ECO:0000259" key="3">
    <source>
        <dbReference type="Pfam" id="PF12000"/>
    </source>
</evidence>
<reference evidence="4 5" key="1">
    <citation type="submission" date="2017-09" db="EMBL/GenBank/DDBJ databases">
        <title>Metagenomic Analysis Reveals Denitrifying Candidatus Accumulibacter and Flanking Population as a Source of N2O.</title>
        <authorList>
            <person name="Gao H."/>
            <person name="Mao Y."/>
            <person name="Zhao X."/>
            <person name="Liu W.-T."/>
            <person name="Zhang T."/>
            <person name="Wells G."/>
        </authorList>
    </citation>
    <scope>NUCLEOTIDE SEQUENCE [LARGE SCALE GENOMIC DNA]</scope>
    <source>
        <strain evidence="4">CANDO_2_IC</strain>
    </source>
</reference>
<dbReference type="CDD" id="cd03818">
    <property type="entry name" value="GT4_ExpC-like"/>
    <property type="match status" value="1"/>
</dbReference>
<dbReference type="Pfam" id="PF00534">
    <property type="entry name" value="Glycos_transf_1"/>
    <property type="match status" value="1"/>
</dbReference>
<evidence type="ECO:0000313" key="5">
    <source>
        <dbReference type="Proteomes" id="UP000342300"/>
    </source>
</evidence>
<comment type="caution">
    <text evidence="4">The sequence shown here is derived from an EMBL/GenBank/DDBJ whole genome shotgun (WGS) entry which is preliminary data.</text>
</comment>
<dbReference type="EMBL" id="PDHS01000322">
    <property type="protein sequence ID" value="MQM31472.1"/>
    <property type="molecule type" value="Genomic_DNA"/>
</dbReference>
<accession>A0A6A7RX11</accession>
<dbReference type="Proteomes" id="UP000342300">
    <property type="component" value="Unassembled WGS sequence"/>
</dbReference>
<keyword evidence="1 4" id="KW-0808">Transferase</keyword>
<name>A0A6A7RX11_9PROT</name>
<dbReference type="SUPFAM" id="SSF53756">
    <property type="entry name" value="UDP-Glycosyltransferase/glycogen phosphorylase"/>
    <property type="match status" value="1"/>
</dbReference>
<dbReference type="GO" id="GO:0016757">
    <property type="term" value="F:glycosyltransferase activity"/>
    <property type="evidence" value="ECO:0007669"/>
    <property type="project" value="InterPro"/>
</dbReference>
<dbReference type="AlphaFoldDB" id="A0A6A7RX11"/>
<feature type="domain" description="Glycosyl transferase family 1" evidence="2">
    <location>
        <begin position="215"/>
        <end position="385"/>
    </location>
</feature>
<sequence>MRILFVHQNFPGQYKHLAPALANSPANQVVAIGEQANVRRAQGFHPRVRLLAYPEPVGASPQTHHYLHSTEAAVRRGQAVLRLALALRKQGFVPDVICAHPAWGEALFLKEAYPDARLLLYLEFFYRARGSDMNFDDEFPTSFDDQCRIRLRNATQLISLEAADAGLSPTQWQREQYPQAFQELIEVIHDGVQTEVVCSGPVAEFALPGGGTLRSGDEVITYVARNLEPYRGFHRFMRALPAVLSARPKAQVLIVGGDEVSYGRRLPGGESYRQLYWREVGGQLDGKRVHFMGKLPYHKFIDVLRLSSAHVYLTYPFVLSWSLLEAMSCGCPVIASDTAPVREVITAGRNGLLVDFFSPSSLAETIISVLEDPGQMAALRRQARQDIEEQLDLESQTLPRLLALVGQLAAGKGEALDQRPR</sequence>
<dbReference type="InterPro" id="IPR022623">
    <property type="entry name" value="Glyco_trans_4"/>
</dbReference>
<proteinExistence type="predicted"/>